<evidence type="ECO:0000313" key="2">
    <source>
        <dbReference type="EMBL" id="RGQ87024.1"/>
    </source>
</evidence>
<dbReference type="AlphaFoldDB" id="A0A412CI20"/>
<dbReference type="RefSeq" id="WP_118035334.1">
    <property type="nucleotide sequence ID" value="NZ_QRTP01000001.1"/>
</dbReference>
<evidence type="ECO:0000256" key="1">
    <source>
        <dbReference type="SAM" id="MobiDB-lite"/>
    </source>
</evidence>
<evidence type="ECO:0000313" key="3">
    <source>
        <dbReference type="Proteomes" id="UP000286147"/>
    </source>
</evidence>
<proteinExistence type="predicted"/>
<gene>
    <name evidence="2" type="ORF">DWY77_00205</name>
</gene>
<accession>A0A412CI20</accession>
<organism evidence="2 3">
    <name type="scientific">Megamonas rupellensis</name>
    <dbReference type="NCBI Taxonomy" id="491921"/>
    <lineage>
        <taxon>Bacteria</taxon>
        <taxon>Bacillati</taxon>
        <taxon>Bacillota</taxon>
        <taxon>Negativicutes</taxon>
        <taxon>Selenomonadales</taxon>
        <taxon>Selenomonadaceae</taxon>
        <taxon>Megamonas</taxon>
    </lineage>
</organism>
<dbReference type="Proteomes" id="UP000286147">
    <property type="component" value="Unassembled WGS sequence"/>
</dbReference>
<feature type="region of interest" description="Disordered" evidence="1">
    <location>
        <begin position="1"/>
        <end position="23"/>
    </location>
</feature>
<reference evidence="2 3" key="1">
    <citation type="submission" date="2018-08" db="EMBL/GenBank/DDBJ databases">
        <title>A genome reference for cultivated species of the human gut microbiota.</title>
        <authorList>
            <person name="Zou Y."/>
            <person name="Xue W."/>
            <person name="Luo G."/>
        </authorList>
    </citation>
    <scope>NUCLEOTIDE SEQUENCE [LARGE SCALE GENOMIC DNA]</scope>
    <source>
        <strain evidence="2 3">AF27-12</strain>
    </source>
</reference>
<protein>
    <submittedName>
        <fullName evidence="2">Uncharacterized protein</fullName>
    </submittedName>
</protein>
<name>A0A412CI20_9FIRM</name>
<comment type="caution">
    <text evidence="2">The sequence shown here is derived from an EMBL/GenBank/DDBJ whole genome shotgun (WGS) entry which is preliminary data.</text>
</comment>
<dbReference type="EMBL" id="QRTP01000001">
    <property type="protein sequence ID" value="RGQ87024.1"/>
    <property type="molecule type" value="Genomic_DNA"/>
</dbReference>
<sequence length="148" mass="17560">MDNIQDRVDNWRKKIEEKKDKNEKLSEKEAKIILNEAIDISSGLVEDIINDCKKRNDDRKENFLQDIFSNINKSFSVLKEGFNYKDKLHVLVIDENNNALRVFSNNANKNILEELGRIIEHMENQKDFKVERSYLDDIVVRNYERANN</sequence>